<dbReference type="OrthoDB" id="2980827at2759"/>
<gene>
    <name evidence="2" type="ORF">Hypma_009514</name>
</gene>
<feature type="region of interest" description="Disordered" evidence="1">
    <location>
        <begin position="338"/>
        <end position="362"/>
    </location>
</feature>
<protein>
    <submittedName>
        <fullName evidence="2">Uncharacterized protein</fullName>
    </submittedName>
</protein>
<evidence type="ECO:0000313" key="3">
    <source>
        <dbReference type="Proteomes" id="UP000076154"/>
    </source>
</evidence>
<feature type="compositionally biased region" description="Low complexity" evidence="1">
    <location>
        <begin position="156"/>
        <end position="176"/>
    </location>
</feature>
<proteinExistence type="predicted"/>
<evidence type="ECO:0000313" key="2">
    <source>
        <dbReference type="EMBL" id="RDB23940.1"/>
    </source>
</evidence>
<evidence type="ECO:0000256" key="1">
    <source>
        <dbReference type="SAM" id="MobiDB-lite"/>
    </source>
</evidence>
<dbReference type="InParanoid" id="A0A369JRW0"/>
<comment type="caution">
    <text evidence="2">The sequence shown here is derived from an EMBL/GenBank/DDBJ whole genome shotgun (WGS) entry which is preliminary data.</text>
</comment>
<feature type="region of interest" description="Disordered" evidence="1">
    <location>
        <begin position="74"/>
        <end position="274"/>
    </location>
</feature>
<dbReference type="EMBL" id="LUEZ02000046">
    <property type="protein sequence ID" value="RDB23940.1"/>
    <property type="molecule type" value="Genomic_DNA"/>
</dbReference>
<keyword evidence="3" id="KW-1185">Reference proteome</keyword>
<feature type="compositionally biased region" description="Acidic residues" evidence="1">
    <location>
        <begin position="352"/>
        <end position="361"/>
    </location>
</feature>
<sequence>MAVDGFYFDCRRIWVYFRHDDPNLNIHFQHEAWATINKYKGRSYLRSPHCLSCSLSLTMQALELPSDALKPLRISRRRTTAAPSNVMNTGSDLTPGAEGQPHTRERGDAPLSSSSNLNSRRPALPTLDLSSLDDVKPGATKVQSSSRVIRPLPMIPSSASISSATTSASPSRAIRPLPSPPSTAPSSAQTSPLPSPPSSAPSSTNSSPRCTMLPAPPTIPTIASPPAVPKSPPKPKLPTLLTNPDFLKVPAPAGDLNSPESPQPPTPQTAKRKRMAKLRRHLGESILDESAYARPVDATGETKAKTLEDVPMLGEHHVDLRAAITVGKIFDMFDEEENDMEDRNRWSSSDELSAEEPDEQAQDYSWVLHTNGTPYRAFASRRYSRKWMRDKGGRRWEESDYKNILKALRTL</sequence>
<feature type="compositionally biased region" description="Pro residues" evidence="1">
    <location>
        <begin position="226"/>
        <end position="236"/>
    </location>
</feature>
<dbReference type="AlphaFoldDB" id="A0A369JRW0"/>
<feature type="compositionally biased region" description="Polar residues" evidence="1">
    <location>
        <begin position="81"/>
        <end position="92"/>
    </location>
</feature>
<accession>A0A369JRW0</accession>
<organism evidence="2 3">
    <name type="scientific">Hypsizygus marmoreus</name>
    <name type="common">White beech mushroom</name>
    <name type="synonym">Agaricus marmoreus</name>
    <dbReference type="NCBI Taxonomy" id="39966"/>
    <lineage>
        <taxon>Eukaryota</taxon>
        <taxon>Fungi</taxon>
        <taxon>Dikarya</taxon>
        <taxon>Basidiomycota</taxon>
        <taxon>Agaricomycotina</taxon>
        <taxon>Agaricomycetes</taxon>
        <taxon>Agaricomycetidae</taxon>
        <taxon>Agaricales</taxon>
        <taxon>Tricholomatineae</taxon>
        <taxon>Lyophyllaceae</taxon>
        <taxon>Hypsizygus</taxon>
    </lineage>
</organism>
<reference evidence="2" key="1">
    <citation type="submission" date="2018-04" db="EMBL/GenBank/DDBJ databases">
        <title>Whole genome sequencing of Hypsizygus marmoreus.</title>
        <authorList>
            <person name="Choi I.-G."/>
            <person name="Min B."/>
            <person name="Kim J.-G."/>
            <person name="Kim S."/>
            <person name="Oh Y.-L."/>
            <person name="Kong W.-S."/>
            <person name="Park H."/>
            <person name="Jeong J."/>
            <person name="Song E.-S."/>
        </authorList>
    </citation>
    <scope>NUCLEOTIDE SEQUENCE [LARGE SCALE GENOMIC DNA]</scope>
    <source>
        <strain evidence="2">51987-8</strain>
    </source>
</reference>
<feature type="compositionally biased region" description="Low complexity" evidence="1">
    <location>
        <begin position="109"/>
        <end position="123"/>
    </location>
</feature>
<dbReference type="Proteomes" id="UP000076154">
    <property type="component" value="Unassembled WGS sequence"/>
</dbReference>
<name>A0A369JRW0_HYPMA</name>